<feature type="transmembrane region" description="Helical" evidence="1">
    <location>
        <begin position="7"/>
        <end position="25"/>
    </location>
</feature>
<proteinExistence type="predicted"/>
<dbReference type="EMBL" id="FQZB01000005">
    <property type="protein sequence ID" value="SHI90969.1"/>
    <property type="molecule type" value="Genomic_DNA"/>
</dbReference>
<sequence>MNAKRNIVLNLICAALFFINAFLQVQKNNNLAISLWSIGGVFWLIVGYANYRVYKNNKD</sequence>
<dbReference type="AlphaFoldDB" id="A0A1M6F009"/>
<keyword evidence="1" id="KW-0472">Membrane</keyword>
<keyword evidence="1" id="KW-1133">Transmembrane helix</keyword>
<evidence type="ECO:0000256" key="1">
    <source>
        <dbReference type="SAM" id="Phobius"/>
    </source>
</evidence>
<organism evidence="2 3">
    <name type="scientific">Clostridium cavendishii DSM 21758</name>
    <dbReference type="NCBI Taxonomy" id="1121302"/>
    <lineage>
        <taxon>Bacteria</taxon>
        <taxon>Bacillati</taxon>
        <taxon>Bacillota</taxon>
        <taxon>Clostridia</taxon>
        <taxon>Eubacteriales</taxon>
        <taxon>Clostridiaceae</taxon>
        <taxon>Clostridium</taxon>
    </lineage>
</organism>
<protein>
    <submittedName>
        <fullName evidence="2">Uncharacterized protein</fullName>
    </submittedName>
</protein>
<name>A0A1M6F009_9CLOT</name>
<feature type="transmembrane region" description="Helical" evidence="1">
    <location>
        <begin position="31"/>
        <end position="51"/>
    </location>
</feature>
<dbReference type="Proteomes" id="UP000184310">
    <property type="component" value="Unassembled WGS sequence"/>
</dbReference>
<keyword evidence="1" id="KW-0812">Transmembrane</keyword>
<gene>
    <name evidence="2" type="ORF">SAMN02745163_00997</name>
</gene>
<reference evidence="2 3" key="1">
    <citation type="submission" date="2016-11" db="EMBL/GenBank/DDBJ databases">
        <authorList>
            <person name="Jaros S."/>
            <person name="Januszkiewicz K."/>
            <person name="Wedrychowicz H."/>
        </authorList>
    </citation>
    <scope>NUCLEOTIDE SEQUENCE [LARGE SCALE GENOMIC DNA]</scope>
    <source>
        <strain evidence="2 3">DSM 21758</strain>
    </source>
</reference>
<evidence type="ECO:0000313" key="3">
    <source>
        <dbReference type="Proteomes" id="UP000184310"/>
    </source>
</evidence>
<evidence type="ECO:0000313" key="2">
    <source>
        <dbReference type="EMBL" id="SHI90969.1"/>
    </source>
</evidence>
<accession>A0A1M6F009</accession>
<keyword evidence="3" id="KW-1185">Reference proteome</keyword>
<dbReference type="RefSeq" id="WP_072985569.1">
    <property type="nucleotide sequence ID" value="NZ_FQZB01000005.1"/>
</dbReference>